<protein>
    <recommendedName>
        <fullName evidence="2">Orc1-like AAA ATPase domain-containing protein</fullName>
    </recommendedName>
</protein>
<feature type="coiled-coil region" evidence="1">
    <location>
        <begin position="886"/>
        <end position="929"/>
    </location>
</feature>
<dbReference type="Gene3D" id="3.40.50.300">
    <property type="entry name" value="P-loop containing nucleotide triphosphate hydrolases"/>
    <property type="match status" value="1"/>
</dbReference>
<dbReference type="Gene3D" id="1.10.287.1490">
    <property type="match status" value="1"/>
</dbReference>
<gene>
    <name evidence="3" type="ORF">SAMN04489842_0707</name>
</gene>
<evidence type="ECO:0000259" key="2">
    <source>
        <dbReference type="Pfam" id="PF13191"/>
    </source>
</evidence>
<dbReference type="Pfam" id="PF13191">
    <property type="entry name" value="AAA_16"/>
    <property type="match status" value="1"/>
</dbReference>
<proteinExistence type="predicted"/>
<evidence type="ECO:0000256" key="1">
    <source>
        <dbReference type="SAM" id="Coils"/>
    </source>
</evidence>
<sequence>MSKSTAKYDRFDFDQDPFSTTIADEETAARYKLVGRDEQEHQLQEFVEEGIRSPTPMKRRMIFGEYGTGKSHHLVTLRDSIRNGVTVDDTTHDAIAAYVGNLGLSIKLLYERILDEITDNAPELEPLVDDLPPVEPEASVDEAYKFERLQDNIIQNLRQVINAARDDHDYRAVFIFIDEAEDIANEDEEIVKPFVRAFRHLVDKLNAAGVHILLGFSQGARMRITSYDDDDDALGNALVQRFQGGEIYLGDLPTENVKEMLIDRMDQHRTTNQGEITPIVPETVEVVTEITGGHPREILRLYSEALKYAAEVESDRIDGEAIVYALTGFKSFTRDEELLDQRAITRLKNALEDVHPDARDDFDRLQGRLIGEGEAVPERAFSDGVPGELLGAITIEGEDTQELRVLEQREHHGRYTYTLSEEAQDFLFGGSSEDGTEIQKLDLQAQTAADKFQQDLTRGLGLALKEAGHGSLHKNPVTATRDRYEFKLYLINIKRDEGQNNQTVALGVYNGQEIPKELVQLYVETIQNRKAAFGVLVKQNQQLSAEANKYLHDLEPHDQNYYQERVIQIDITASQRDEFIYGRLLALGRTDTTASEDVSEDTLVNELAVIPELQDRFDDLLLPYPESTFRDVVDHLRDNSTTSFAIGDLRETLDLKQHELDSDIMQGLRDQSLVAKDSRRWTYPDLEDDRPPWYELYRLLNQDGPLTVDELQEQLGQEYVFDCPPGDENAMFQWYLDHLQIHDYVEPVTVQRDGKTIDAYDVVSVKDQFNETRQRAENRLEAAEDMVDQAIDLSVDGANNYQNTVSDLETELDDYQTVWEPDPSDLSDINQLVDDITDLEEDVENAIEERQEVIVGEAENLRDYTIQNLIDRIEEAEVEGSLAAQLSEYRGDLRQYRSELNDLIDNNQYNRLQDRTSAIETEVDDIESDIEDILEKKDQCHDLYDTVTSDRDDAEDTITSISDDNPTKADLESDLETLEGYIADYRDAYNAGNYDTALQILQDDAKQLATDLQSQAATIARQQRQYEKQLENLEAEIDGISTEDTRETAHSLLDDAQTELAQGNFAELPHLIDEIQDLLTGPTREEQFITALHDHDGRLTDIIEHTDFDATESFEFLQQLYQTDEIADIHVVIDDE</sequence>
<feature type="coiled-coil region" evidence="1">
    <location>
        <begin position="766"/>
        <end position="849"/>
    </location>
</feature>
<dbReference type="AlphaFoldDB" id="A0A1H1AIN9"/>
<feature type="domain" description="Orc1-like AAA ATPase" evidence="2">
    <location>
        <begin position="32"/>
        <end position="196"/>
    </location>
</feature>
<reference evidence="4" key="1">
    <citation type="submission" date="2016-10" db="EMBL/GenBank/DDBJ databases">
        <authorList>
            <person name="Varghese N."/>
            <person name="Submissions S."/>
        </authorList>
    </citation>
    <scope>NUCLEOTIDE SEQUENCE [LARGE SCALE GENOMIC DNA]</scope>
    <source>
        <strain evidence="4">DSM 24767</strain>
    </source>
</reference>
<dbReference type="InterPro" id="IPR041664">
    <property type="entry name" value="AAA_16"/>
</dbReference>
<dbReference type="Proteomes" id="UP000198848">
    <property type="component" value="Unassembled WGS sequence"/>
</dbReference>
<feature type="coiled-coil region" evidence="1">
    <location>
        <begin position="1012"/>
        <end position="1043"/>
    </location>
</feature>
<dbReference type="STRING" id="1095778.SAMN04489842_0707"/>
<dbReference type="OrthoDB" id="350308at2157"/>
<dbReference type="RefSeq" id="WP_090377424.1">
    <property type="nucleotide sequence ID" value="NZ_FNLC01000001.1"/>
</dbReference>
<accession>A0A1H1AIN9</accession>
<dbReference type="EMBL" id="FNLC01000001">
    <property type="protein sequence ID" value="SDQ39504.1"/>
    <property type="molecule type" value="Genomic_DNA"/>
</dbReference>
<keyword evidence="1" id="KW-0175">Coiled coil</keyword>
<name>A0A1H1AIN9_NATTX</name>
<dbReference type="InterPro" id="IPR027417">
    <property type="entry name" value="P-loop_NTPase"/>
</dbReference>
<keyword evidence="4" id="KW-1185">Reference proteome</keyword>
<organism evidence="3 4">
    <name type="scientific">Natronobacterium texcoconense</name>
    <dbReference type="NCBI Taxonomy" id="1095778"/>
    <lineage>
        <taxon>Archaea</taxon>
        <taxon>Methanobacteriati</taxon>
        <taxon>Methanobacteriota</taxon>
        <taxon>Stenosarchaea group</taxon>
        <taxon>Halobacteria</taxon>
        <taxon>Halobacteriales</taxon>
        <taxon>Natrialbaceae</taxon>
        <taxon>Natronobacterium</taxon>
    </lineage>
</organism>
<evidence type="ECO:0000313" key="4">
    <source>
        <dbReference type="Proteomes" id="UP000198848"/>
    </source>
</evidence>
<evidence type="ECO:0000313" key="3">
    <source>
        <dbReference type="EMBL" id="SDQ39504.1"/>
    </source>
</evidence>
<dbReference type="SUPFAM" id="SSF52540">
    <property type="entry name" value="P-loop containing nucleoside triphosphate hydrolases"/>
    <property type="match status" value="1"/>
</dbReference>